<feature type="disulfide bond" evidence="1">
    <location>
        <begin position="47"/>
        <end position="56"/>
    </location>
</feature>
<evidence type="ECO:0000313" key="4">
    <source>
        <dbReference type="EnsemblProtists" id="Phyra74449"/>
    </source>
</evidence>
<dbReference type="EnsemblProtists" id="Phyra74449">
    <property type="protein sequence ID" value="Phyra74449"/>
    <property type="gene ID" value="Phyra74449"/>
</dbReference>
<feature type="signal peptide" evidence="2">
    <location>
        <begin position="1"/>
        <end position="27"/>
    </location>
</feature>
<organism evidence="4 5">
    <name type="scientific">Phytophthora ramorum</name>
    <name type="common">Sudden oak death agent</name>
    <dbReference type="NCBI Taxonomy" id="164328"/>
    <lineage>
        <taxon>Eukaryota</taxon>
        <taxon>Sar</taxon>
        <taxon>Stramenopiles</taxon>
        <taxon>Oomycota</taxon>
        <taxon>Peronosporomycetes</taxon>
        <taxon>Peronosporales</taxon>
        <taxon>Peronosporaceae</taxon>
        <taxon>Phytophthora</taxon>
    </lineage>
</organism>
<dbReference type="PROSITE" id="PS01186">
    <property type="entry name" value="EGF_2"/>
    <property type="match status" value="2"/>
</dbReference>
<dbReference type="VEuPathDB" id="FungiDB:KRP22_351"/>
<keyword evidence="5" id="KW-1185">Reference proteome</keyword>
<sequence>MGGRRKMLLASGLVLLVAALLSVPTSAECPNGCSGNGACMAKDMCNCYKNYQGNDCLDRTCQFGYAHADTPKGDINMDQSRVTPSWILTDSQQDPAGTYEYFNPDAATSEAHFYMECANKGLCDRTLGVCTCFDGYEGGACQRSACPNKCTGHGTCESLRELGLKTPGTLFGNPVSPATVTYDLWDSRVSYGCRCDPWYHGTDCSLRSCKVGVDPMFLSAGSNTNEVFALHVWLDGTAYPTSAARATNANDYVRLRLFDYHGEAYITDAIPIISDASALTALLQKADAITNAAAVAAAIKKIPNQTFRSVLCEPTSSFTGTDLVGYLSTRTATTHGLSVVCQFTQNPGRLRVPEIATFNFDSVVDTSKKTAKLYRMEKGMDSEWFTEVSQVTVTSGSGLSLAVSNSGGLTQPTPTLFKLGSHVVLGTIASTTITLIYSLKHALASNAPRFDAPTGSGLAVSAAIASTAAINVGDTTITVGITAPAVVAGDLIFFENKFFTVKSIIAPVSPATAYQVELDTPFGGNSADGTLSASGANFYKVTPPADAFQYKYVSQCSGRGLCTTETGICACFKGYTNDNCDTQNILAL</sequence>
<dbReference type="PANTHER" id="PTHR24035:SF143">
    <property type="entry name" value="EGF-LIKE DOMAIN-CONTAINING PROTEIN"/>
    <property type="match status" value="1"/>
</dbReference>
<dbReference type="EMBL" id="DS566005">
    <property type="status" value="NOT_ANNOTATED_CDS"/>
    <property type="molecule type" value="Genomic_DNA"/>
</dbReference>
<dbReference type="PANTHER" id="PTHR24035">
    <property type="entry name" value="MULTIPLE EPIDERMAL GROWTH FACTOR-LIKE DOMAINS PROTEIN"/>
    <property type="match status" value="1"/>
</dbReference>
<feature type="domain" description="EGF-like" evidence="3">
    <location>
        <begin position="25"/>
        <end position="57"/>
    </location>
</feature>
<feature type="chain" id="PRO_5003586325" description="EGF-like domain-containing protein" evidence="2">
    <location>
        <begin position="28"/>
        <end position="588"/>
    </location>
</feature>
<evidence type="ECO:0000256" key="2">
    <source>
        <dbReference type="SAM" id="SignalP"/>
    </source>
</evidence>
<dbReference type="OrthoDB" id="442731at2759"/>
<dbReference type="InterPro" id="IPR000742">
    <property type="entry name" value="EGF"/>
</dbReference>
<reference evidence="5" key="1">
    <citation type="journal article" date="2006" name="Science">
        <title>Phytophthora genome sequences uncover evolutionary origins and mechanisms of pathogenesis.</title>
        <authorList>
            <person name="Tyler B.M."/>
            <person name="Tripathy S."/>
            <person name="Zhang X."/>
            <person name="Dehal P."/>
            <person name="Jiang R.H."/>
            <person name="Aerts A."/>
            <person name="Arredondo F.D."/>
            <person name="Baxter L."/>
            <person name="Bensasson D."/>
            <person name="Beynon J.L."/>
            <person name="Chapman J."/>
            <person name="Damasceno C.M."/>
            <person name="Dorrance A.E."/>
            <person name="Dou D."/>
            <person name="Dickerman A.W."/>
            <person name="Dubchak I.L."/>
            <person name="Garbelotto M."/>
            <person name="Gijzen M."/>
            <person name="Gordon S.G."/>
            <person name="Govers F."/>
            <person name="Grunwald N.J."/>
            <person name="Huang W."/>
            <person name="Ivors K.L."/>
            <person name="Jones R.W."/>
            <person name="Kamoun S."/>
            <person name="Krampis K."/>
            <person name="Lamour K.H."/>
            <person name="Lee M.K."/>
            <person name="McDonald W.H."/>
            <person name="Medina M."/>
            <person name="Meijer H.J."/>
            <person name="Nordberg E.K."/>
            <person name="Maclean D.J."/>
            <person name="Ospina-Giraldo M.D."/>
            <person name="Morris P.F."/>
            <person name="Phuntumart V."/>
            <person name="Putnam N.H."/>
            <person name="Rash S."/>
            <person name="Rose J.K."/>
            <person name="Sakihama Y."/>
            <person name="Salamov A.A."/>
            <person name="Savidor A."/>
            <person name="Scheuring C.F."/>
            <person name="Smith B.M."/>
            <person name="Sobral B.W."/>
            <person name="Terry A."/>
            <person name="Torto-Alalibo T.A."/>
            <person name="Win J."/>
            <person name="Xu Z."/>
            <person name="Zhang H."/>
            <person name="Grigoriev I.V."/>
            <person name="Rokhsar D.S."/>
            <person name="Boore J.L."/>
        </authorList>
    </citation>
    <scope>NUCLEOTIDE SEQUENCE [LARGE SCALE GENOMIC DNA]</scope>
    <source>
        <strain evidence="5">Pr102</strain>
    </source>
</reference>
<dbReference type="VEuPathDB" id="FungiDB:KRP23_7655"/>
<dbReference type="PROSITE" id="PS00022">
    <property type="entry name" value="EGF_1"/>
    <property type="match status" value="2"/>
</dbReference>
<reference evidence="4" key="2">
    <citation type="submission" date="2015-06" db="UniProtKB">
        <authorList>
            <consortium name="EnsemblProtists"/>
        </authorList>
    </citation>
    <scope>IDENTIFICATION</scope>
    <source>
        <strain evidence="4">Pr102</strain>
    </source>
</reference>
<dbReference type="PROSITE" id="PS50026">
    <property type="entry name" value="EGF_3"/>
    <property type="match status" value="1"/>
</dbReference>
<dbReference type="HOGENOM" id="CLU_033294_0_0_1"/>
<dbReference type="STRING" id="164328.H3GFG6"/>
<evidence type="ECO:0000313" key="5">
    <source>
        <dbReference type="Proteomes" id="UP000005238"/>
    </source>
</evidence>
<proteinExistence type="predicted"/>
<evidence type="ECO:0000256" key="1">
    <source>
        <dbReference type="PROSITE-ProRule" id="PRU00076"/>
    </source>
</evidence>
<dbReference type="AlphaFoldDB" id="H3GFG6"/>
<keyword evidence="1" id="KW-1015">Disulfide bond</keyword>
<dbReference type="SMART" id="SM00181">
    <property type="entry name" value="EGF"/>
    <property type="match status" value="3"/>
</dbReference>
<keyword evidence="2" id="KW-0732">Signal</keyword>
<name>H3GFG6_PHYRM</name>
<dbReference type="RefSeq" id="XP_067744823.1">
    <property type="nucleotide sequence ID" value="XM_067892998.1"/>
</dbReference>
<comment type="caution">
    <text evidence="1">Lacks conserved residue(s) required for the propagation of feature annotation.</text>
</comment>
<protein>
    <recommendedName>
        <fullName evidence="3">EGF-like domain-containing protein</fullName>
    </recommendedName>
</protein>
<dbReference type="InParanoid" id="H3GFG6"/>
<feature type="disulfide bond" evidence="1">
    <location>
        <begin position="29"/>
        <end position="39"/>
    </location>
</feature>
<dbReference type="Gene3D" id="2.60.120.260">
    <property type="entry name" value="Galactose-binding domain-like"/>
    <property type="match status" value="1"/>
</dbReference>
<dbReference type="Gene3D" id="2.10.25.10">
    <property type="entry name" value="Laminin"/>
    <property type="match status" value="1"/>
</dbReference>
<dbReference type="InterPro" id="IPR052108">
    <property type="entry name" value="MEGF/SIB"/>
</dbReference>
<dbReference type="Proteomes" id="UP000005238">
    <property type="component" value="Unassembled WGS sequence"/>
</dbReference>
<evidence type="ECO:0000259" key="3">
    <source>
        <dbReference type="PROSITE" id="PS50026"/>
    </source>
</evidence>
<dbReference type="GeneID" id="94228787"/>
<dbReference type="eggNOG" id="ENOG502S26P">
    <property type="taxonomic scope" value="Eukaryota"/>
</dbReference>
<keyword evidence="1" id="KW-0245">EGF-like domain</keyword>
<accession>H3GFG6</accession>